<sequence>MTSRPERVTTRPLNAHERLQARFAFVEESYRRGRQPPRPKTKTELDVLKERHQFIRSEQQDPSTLSWEDRLAVKYYDSLFREYALVNLKHYRSGAVALRWRTETELLAGIGHLTCGSLRCSYHQPSPTLVAAFEEDEAAGLVDPDSTEPLVRCRLFEQEMQFGYVEEGMRKSAVVKVVLCEECRRKLRRGREMAKELREGKERAAAGGGGEQRRVEAPPSPPPPRRSREESSDNEYGPARPPELDEPRRDGRDSHSRSDSRSRRRSASPPRRR</sequence>
<name>A0A1Y2G4N5_9BASI</name>
<dbReference type="InterPro" id="IPR019129">
    <property type="entry name" value="Folate-sensitive_fs_Fra10Ac1"/>
</dbReference>
<evidence type="ECO:0000313" key="3">
    <source>
        <dbReference type="Proteomes" id="UP000193467"/>
    </source>
</evidence>
<gene>
    <name evidence="2" type="ORF">BCR35DRAFT_298635</name>
</gene>
<feature type="compositionally biased region" description="Basic and acidic residues" evidence="1">
    <location>
        <begin position="193"/>
        <end position="204"/>
    </location>
</feature>
<dbReference type="AlphaFoldDB" id="A0A1Y2G4N5"/>
<protein>
    <submittedName>
        <fullName evidence="2">Folate-sensitive fragile site protein Fra10Ac1-domain-containing protein</fullName>
    </submittedName>
</protein>
<accession>A0A1Y2G4N5</accession>
<proteinExistence type="predicted"/>
<dbReference type="OrthoDB" id="197967at2759"/>
<feature type="compositionally biased region" description="Basic and acidic residues" evidence="1">
    <location>
        <begin position="242"/>
        <end position="261"/>
    </location>
</feature>
<feature type="region of interest" description="Disordered" evidence="1">
    <location>
        <begin position="193"/>
        <end position="273"/>
    </location>
</feature>
<organism evidence="2 3">
    <name type="scientific">Leucosporidium creatinivorum</name>
    <dbReference type="NCBI Taxonomy" id="106004"/>
    <lineage>
        <taxon>Eukaryota</taxon>
        <taxon>Fungi</taxon>
        <taxon>Dikarya</taxon>
        <taxon>Basidiomycota</taxon>
        <taxon>Pucciniomycotina</taxon>
        <taxon>Microbotryomycetes</taxon>
        <taxon>Leucosporidiales</taxon>
        <taxon>Leucosporidium</taxon>
    </lineage>
</organism>
<evidence type="ECO:0000313" key="2">
    <source>
        <dbReference type="EMBL" id="ORY91472.1"/>
    </source>
</evidence>
<comment type="caution">
    <text evidence="2">The sequence shown here is derived from an EMBL/GenBank/DDBJ whole genome shotgun (WGS) entry which is preliminary data.</text>
</comment>
<dbReference type="InParanoid" id="A0A1Y2G4N5"/>
<reference evidence="2 3" key="1">
    <citation type="submission" date="2016-07" db="EMBL/GenBank/DDBJ databases">
        <title>Pervasive Adenine N6-methylation of Active Genes in Fungi.</title>
        <authorList>
            <consortium name="DOE Joint Genome Institute"/>
            <person name="Mondo S.J."/>
            <person name="Dannebaum R.O."/>
            <person name="Kuo R.C."/>
            <person name="Labutti K."/>
            <person name="Haridas S."/>
            <person name="Kuo A."/>
            <person name="Salamov A."/>
            <person name="Ahrendt S.R."/>
            <person name="Lipzen A."/>
            <person name="Sullivan W."/>
            <person name="Andreopoulos W.B."/>
            <person name="Clum A."/>
            <person name="Lindquist E."/>
            <person name="Daum C."/>
            <person name="Ramamoorthy G.K."/>
            <person name="Gryganskyi A."/>
            <person name="Culley D."/>
            <person name="Magnuson J.K."/>
            <person name="James T.Y."/>
            <person name="O'Malley M.A."/>
            <person name="Stajich J.E."/>
            <person name="Spatafora J.W."/>
            <person name="Visel A."/>
            <person name="Grigoriev I.V."/>
        </authorList>
    </citation>
    <scope>NUCLEOTIDE SEQUENCE [LARGE SCALE GENOMIC DNA]</scope>
    <source>
        <strain evidence="2 3">62-1032</strain>
    </source>
</reference>
<feature type="compositionally biased region" description="Basic residues" evidence="1">
    <location>
        <begin position="262"/>
        <end position="273"/>
    </location>
</feature>
<evidence type="ECO:0000256" key="1">
    <source>
        <dbReference type="SAM" id="MobiDB-lite"/>
    </source>
</evidence>
<dbReference type="STRING" id="106004.A0A1Y2G4N5"/>
<dbReference type="Proteomes" id="UP000193467">
    <property type="component" value="Unassembled WGS sequence"/>
</dbReference>
<keyword evidence="3" id="KW-1185">Reference proteome</keyword>
<dbReference type="EMBL" id="MCGR01000002">
    <property type="protein sequence ID" value="ORY91472.1"/>
    <property type="molecule type" value="Genomic_DNA"/>
</dbReference>
<dbReference type="Pfam" id="PF09725">
    <property type="entry name" value="Fra10Ac1"/>
    <property type="match status" value="1"/>
</dbReference>